<evidence type="ECO:0000256" key="3">
    <source>
        <dbReference type="ARBA" id="ARBA00022691"/>
    </source>
</evidence>
<evidence type="ECO:0000313" key="5">
    <source>
        <dbReference type="EMBL" id="QJI03013.1"/>
    </source>
</evidence>
<dbReference type="PROSITE" id="PS51143">
    <property type="entry name" value="MT_A70"/>
    <property type="match status" value="1"/>
</dbReference>
<dbReference type="PANTHER" id="PTHR12829">
    <property type="entry name" value="N6-ADENOSINE-METHYLTRANSFERASE"/>
    <property type="match status" value="1"/>
</dbReference>
<organism evidence="4">
    <name type="scientific">viral metagenome</name>
    <dbReference type="NCBI Taxonomy" id="1070528"/>
    <lineage>
        <taxon>unclassified sequences</taxon>
        <taxon>metagenomes</taxon>
        <taxon>organismal metagenomes</taxon>
    </lineage>
</organism>
<dbReference type="GO" id="GO:0032259">
    <property type="term" value="P:methylation"/>
    <property type="evidence" value="ECO:0007669"/>
    <property type="project" value="UniProtKB-KW"/>
</dbReference>
<keyword evidence="3" id="KW-0949">S-adenosyl-L-methionine</keyword>
<gene>
    <name evidence="4" type="ORF">TM448A01952_0014</name>
    <name evidence="5" type="ORF">TM448B03967_0009</name>
</gene>
<name>A0A6H1ZV00_9ZZZZ</name>
<dbReference type="InterPro" id="IPR029063">
    <property type="entry name" value="SAM-dependent_MTases_sf"/>
</dbReference>
<evidence type="ECO:0000313" key="4">
    <source>
        <dbReference type="EMBL" id="QJA51030.1"/>
    </source>
</evidence>
<dbReference type="GO" id="GO:0001734">
    <property type="term" value="F:mRNA m(6)A methyltransferase activity"/>
    <property type="evidence" value="ECO:0007669"/>
    <property type="project" value="UniProtKB-ARBA"/>
</dbReference>
<dbReference type="SUPFAM" id="SSF53335">
    <property type="entry name" value="S-adenosyl-L-methionine-dependent methyltransferases"/>
    <property type="match status" value="1"/>
</dbReference>
<accession>A0A6H1ZV00</accession>
<evidence type="ECO:0000256" key="1">
    <source>
        <dbReference type="ARBA" id="ARBA00022603"/>
    </source>
</evidence>
<keyword evidence="1 4" id="KW-0489">Methyltransferase</keyword>
<evidence type="ECO:0000256" key="2">
    <source>
        <dbReference type="ARBA" id="ARBA00022679"/>
    </source>
</evidence>
<dbReference type="PANTHER" id="PTHR12829:SF7">
    <property type="entry name" value="N6-ADENOSINE-METHYLTRANSFERASE CATALYTIC SUBUNIT"/>
    <property type="match status" value="1"/>
</dbReference>
<dbReference type="AlphaFoldDB" id="A0A6H1ZV00"/>
<sequence length="291" mass="33787">MNKEITTTDITNCDNQWYQDLLTDLKKLAWHKTVDLKLGIGERILEDFDKFGKPKYGSKRMENLAKDLKGEISDLYRCVEFAEKVKEKPEFLTVVKNLPWREVRKLLPKSQKETTESSPLPKGKYNIIYADPAWEYWGGGYKNQSQHYDVMNYRDMMTMPIGELSADNCILFMWATFPALKQAFELLEAWGFEYSTVGFTWVKSKKDKTGFAFGCGYWTRANAELCLIATKGSIERKDASISQIIYEPKEEHSKKPDIVRDKIVQLVGNLPRIELFARQKTKGWDVWGNEC</sequence>
<dbReference type="InterPro" id="IPR007757">
    <property type="entry name" value="MT-A70-like"/>
</dbReference>
<proteinExistence type="predicted"/>
<dbReference type="EMBL" id="MT144232">
    <property type="protein sequence ID" value="QJA51030.1"/>
    <property type="molecule type" value="Genomic_DNA"/>
</dbReference>
<reference evidence="4" key="1">
    <citation type="submission" date="2020-03" db="EMBL/GenBank/DDBJ databases">
        <title>The deep terrestrial virosphere.</title>
        <authorList>
            <person name="Holmfeldt K."/>
            <person name="Nilsson E."/>
            <person name="Simone D."/>
            <person name="Lopez-Fernandez M."/>
            <person name="Wu X."/>
            <person name="de Brujin I."/>
            <person name="Lundin D."/>
            <person name="Andersson A."/>
            <person name="Bertilsson S."/>
            <person name="Dopson M."/>
        </authorList>
    </citation>
    <scope>NUCLEOTIDE SEQUENCE</scope>
    <source>
        <strain evidence="4">TM448A01952</strain>
        <strain evidence="5">TM448B03967</strain>
    </source>
</reference>
<dbReference type="EMBL" id="MT145050">
    <property type="protein sequence ID" value="QJI03013.1"/>
    <property type="molecule type" value="Genomic_DNA"/>
</dbReference>
<protein>
    <submittedName>
        <fullName evidence="4">Putative methyltransferase</fullName>
    </submittedName>
</protein>
<keyword evidence="2 4" id="KW-0808">Transferase</keyword>
<dbReference type="Pfam" id="PF05063">
    <property type="entry name" value="MT-A70"/>
    <property type="match status" value="1"/>
</dbReference>